<reference evidence="2" key="1">
    <citation type="journal article" date="2020" name="Stud. Mycol.">
        <title>101 Dothideomycetes genomes: a test case for predicting lifestyles and emergence of pathogens.</title>
        <authorList>
            <person name="Haridas S."/>
            <person name="Albert R."/>
            <person name="Binder M."/>
            <person name="Bloem J."/>
            <person name="Labutti K."/>
            <person name="Salamov A."/>
            <person name="Andreopoulos B."/>
            <person name="Baker S."/>
            <person name="Barry K."/>
            <person name="Bills G."/>
            <person name="Bluhm B."/>
            <person name="Cannon C."/>
            <person name="Castanera R."/>
            <person name="Culley D."/>
            <person name="Daum C."/>
            <person name="Ezra D."/>
            <person name="Gonzalez J."/>
            <person name="Henrissat B."/>
            <person name="Kuo A."/>
            <person name="Liang C."/>
            <person name="Lipzen A."/>
            <person name="Lutzoni F."/>
            <person name="Magnuson J."/>
            <person name="Mondo S."/>
            <person name="Nolan M."/>
            <person name="Ohm R."/>
            <person name="Pangilinan J."/>
            <person name="Park H.-J."/>
            <person name="Ramirez L."/>
            <person name="Alfaro M."/>
            <person name="Sun H."/>
            <person name="Tritt A."/>
            <person name="Yoshinaga Y."/>
            <person name="Zwiers L.-H."/>
            <person name="Turgeon B."/>
            <person name="Goodwin S."/>
            <person name="Spatafora J."/>
            <person name="Crous P."/>
            <person name="Grigoriev I."/>
        </authorList>
    </citation>
    <scope>NUCLEOTIDE SEQUENCE</scope>
    <source>
        <strain evidence="2">CBS 107.79</strain>
    </source>
</reference>
<dbReference type="AlphaFoldDB" id="A0A6A5VBT6"/>
<evidence type="ECO:0000313" key="3">
    <source>
        <dbReference type="Proteomes" id="UP000800036"/>
    </source>
</evidence>
<sequence>MAFAAAMGVDFSISGITMAAALLPVEDMPVARIGIGSTELGAQKDARTNGVMPNLYLYDVRGKRFAKRGMFSSVEKSISGLSELTNGSRTESGDLIEDGVNEMKDFIILAGTEKTTKPEYLTIQARTNDAACVSCASGAKRIWHAGDVKTCEEQGGGGFYYPSPNTDPDTNFRPGCAPGRMSLYKIFDGERPECIPYYDKILERFKQDEVDEKKGINEGFDKDFQAVVDGHTLSLRNFFFKPSRKAISFEHTCDYSKYKLFNQEMEPGRTHVTDTPKARKHKEAAAAKAIEEADAAARAAAEEKTRQEAEAYWSEEGINPNGPPPGTRSFGGVAGLIPADQAGKPVDPEEAANNLEEFNEQQASNSNDAAPTITSITTSEPTGNPGAGPVIEISRRVKRSLQQEQQDEEAKATEKVLWRREQLRAQGNSCVDRLTISHHAEHSAREVCGMQYSWGPDFVSMVEGLYCVICERELYPLCAHERQLDCFDVDERVLRRKESLWQRVKRYVNVQV</sequence>
<evidence type="ECO:0000313" key="2">
    <source>
        <dbReference type="EMBL" id="KAF1973809.1"/>
    </source>
</evidence>
<name>A0A6A5VBT6_9PLEO</name>
<feature type="region of interest" description="Disordered" evidence="1">
    <location>
        <begin position="359"/>
        <end position="390"/>
    </location>
</feature>
<evidence type="ECO:0000256" key="1">
    <source>
        <dbReference type="SAM" id="MobiDB-lite"/>
    </source>
</evidence>
<feature type="compositionally biased region" description="Low complexity" evidence="1">
    <location>
        <begin position="359"/>
        <end position="382"/>
    </location>
</feature>
<protein>
    <submittedName>
        <fullName evidence="2">Uncharacterized protein</fullName>
    </submittedName>
</protein>
<dbReference type="EMBL" id="ML976678">
    <property type="protein sequence ID" value="KAF1973809.1"/>
    <property type="molecule type" value="Genomic_DNA"/>
</dbReference>
<keyword evidence="3" id="KW-1185">Reference proteome</keyword>
<proteinExistence type="predicted"/>
<gene>
    <name evidence="2" type="ORF">BU23DRAFT_638997</name>
</gene>
<dbReference type="Proteomes" id="UP000800036">
    <property type="component" value="Unassembled WGS sequence"/>
</dbReference>
<accession>A0A6A5VBT6</accession>
<dbReference type="OrthoDB" id="5365129at2759"/>
<organism evidence="2 3">
    <name type="scientific">Bimuria novae-zelandiae CBS 107.79</name>
    <dbReference type="NCBI Taxonomy" id="1447943"/>
    <lineage>
        <taxon>Eukaryota</taxon>
        <taxon>Fungi</taxon>
        <taxon>Dikarya</taxon>
        <taxon>Ascomycota</taxon>
        <taxon>Pezizomycotina</taxon>
        <taxon>Dothideomycetes</taxon>
        <taxon>Pleosporomycetidae</taxon>
        <taxon>Pleosporales</taxon>
        <taxon>Massarineae</taxon>
        <taxon>Didymosphaeriaceae</taxon>
        <taxon>Bimuria</taxon>
    </lineage>
</organism>